<sequence>MLVPDFAFYSTEIDPTVDPANASPAPATLVVLDQPPLFGEYDFEAGSVGRGSVHATLGGQVVQDFGVFDVDGRITFSDTDALSSDTVDDLQALWATVDGEYYFTDGYNIWKVRFPRPDGFKARRNLLFSHHGQDVFSYEIALIVVEKIVTYTQDCGLSLEVAAA</sequence>
<protein>
    <submittedName>
        <fullName evidence="1">Uncharacterized protein</fullName>
    </submittedName>
</protein>
<proteinExistence type="predicted"/>
<reference evidence="1" key="1">
    <citation type="submission" date="2018-01" db="EMBL/GenBank/DDBJ databases">
        <authorList>
            <person name="Regsiter A."/>
            <person name="William W."/>
        </authorList>
    </citation>
    <scope>NUCLEOTIDE SEQUENCE</scope>
    <source>
        <strain evidence="1">TRIP AH-1</strain>
    </source>
</reference>
<dbReference type="EMBL" id="OJIN01000046">
    <property type="protein sequence ID" value="SPD72562.1"/>
    <property type="molecule type" value="Genomic_DNA"/>
</dbReference>
<evidence type="ECO:0000313" key="1">
    <source>
        <dbReference type="EMBL" id="SPD72562.1"/>
    </source>
</evidence>
<organism evidence="1">
    <name type="scientific">uncultured Desulfobacterium sp</name>
    <dbReference type="NCBI Taxonomy" id="201089"/>
    <lineage>
        <taxon>Bacteria</taxon>
        <taxon>Pseudomonadati</taxon>
        <taxon>Thermodesulfobacteriota</taxon>
        <taxon>Desulfobacteria</taxon>
        <taxon>Desulfobacterales</taxon>
        <taxon>Desulfobacteriaceae</taxon>
        <taxon>Desulfobacterium</taxon>
        <taxon>environmental samples</taxon>
    </lineage>
</organism>
<gene>
    <name evidence="1" type="ORF">PITCH_A140042</name>
</gene>
<dbReference type="AlphaFoldDB" id="A0A445MT08"/>
<name>A0A445MT08_9BACT</name>
<accession>A0A445MT08</accession>